<gene>
    <name evidence="2" type="ORF">HD556DRAFT_447987</name>
</gene>
<feature type="compositionally biased region" description="Polar residues" evidence="1">
    <location>
        <begin position="39"/>
        <end position="52"/>
    </location>
</feature>
<dbReference type="GeneID" id="64604394"/>
<comment type="caution">
    <text evidence="2">The sequence shown here is derived from an EMBL/GenBank/DDBJ whole genome shotgun (WGS) entry which is preliminary data.</text>
</comment>
<feature type="compositionally biased region" description="Polar residues" evidence="1">
    <location>
        <begin position="82"/>
        <end position="105"/>
    </location>
</feature>
<dbReference type="RefSeq" id="XP_041160169.1">
    <property type="nucleotide sequence ID" value="XM_041310630.1"/>
</dbReference>
<dbReference type="AlphaFoldDB" id="A0A9P7ARF9"/>
<dbReference type="Proteomes" id="UP000719766">
    <property type="component" value="Unassembled WGS sequence"/>
</dbReference>
<organism evidence="2 3">
    <name type="scientific">Suillus plorans</name>
    <dbReference type="NCBI Taxonomy" id="116603"/>
    <lineage>
        <taxon>Eukaryota</taxon>
        <taxon>Fungi</taxon>
        <taxon>Dikarya</taxon>
        <taxon>Basidiomycota</taxon>
        <taxon>Agaricomycotina</taxon>
        <taxon>Agaricomycetes</taxon>
        <taxon>Agaricomycetidae</taxon>
        <taxon>Boletales</taxon>
        <taxon>Suillineae</taxon>
        <taxon>Suillaceae</taxon>
        <taxon>Suillus</taxon>
    </lineage>
</organism>
<evidence type="ECO:0000313" key="3">
    <source>
        <dbReference type="Proteomes" id="UP000719766"/>
    </source>
</evidence>
<dbReference type="EMBL" id="JABBWE010000028">
    <property type="protein sequence ID" value="KAG1793864.1"/>
    <property type="molecule type" value="Genomic_DNA"/>
</dbReference>
<feature type="compositionally biased region" description="Basic and acidic residues" evidence="1">
    <location>
        <begin position="146"/>
        <end position="157"/>
    </location>
</feature>
<feature type="region of interest" description="Disordered" evidence="1">
    <location>
        <begin position="1"/>
        <end position="62"/>
    </location>
</feature>
<dbReference type="OrthoDB" id="2685703at2759"/>
<name>A0A9P7ARF9_9AGAM</name>
<evidence type="ECO:0000313" key="2">
    <source>
        <dbReference type="EMBL" id="KAG1793864.1"/>
    </source>
</evidence>
<feature type="compositionally biased region" description="Low complexity" evidence="1">
    <location>
        <begin position="126"/>
        <end position="135"/>
    </location>
</feature>
<feature type="region of interest" description="Disordered" evidence="1">
    <location>
        <begin position="81"/>
        <end position="105"/>
    </location>
</feature>
<feature type="region of interest" description="Disordered" evidence="1">
    <location>
        <begin position="120"/>
        <end position="157"/>
    </location>
</feature>
<proteinExistence type="predicted"/>
<sequence>MSEDDDRAAKTARAKALLNKQRRKKVAGSGALASPPPSRSFTPTLQESAPSTEDTKNDVADLFTPADSDANWIESLSRANVPHSTVSNALSTNTPTSSFLSGQAESLQSQVTSLQTTIASVQSENSSLRSSLSRLEAFEAGMHQSSAKEARRREEQT</sequence>
<evidence type="ECO:0000256" key="1">
    <source>
        <dbReference type="SAM" id="MobiDB-lite"/>
    </source>
</evidence>
<reference evidence="2" key="1">
    <citation type="journal article" date="2020" name="New Phytol.">
        <title>Comparative genomics reveals dynamic genome evolution in host specialist ectomycorrhizal fungi.</title>
        <authorList>
            <person name="Lofgren L.A."/>
            <person name="Nguyen N.H."/>
            <person name="Vilgalys R."/>
            <person name="Ruytinx J."/>
            <person name="Liao H.L."/>
            <person name="Branco S."/>
            <person name="Kuo A."/>
            <person name="LaButti K."/>
            <person name="Lipzen A."/>
            <person name="Andreopoulos W."/>
            <person name="Pangilinan J."/>
            <person name="Riley R."/>
            <person name="Hundley H."/>
            <person name="Na H."/>
            <person name="Barry K."/>
            <person name="Grigoriev I.V."/>
            <person name="Stajich J.E."/>
            <person name="Kennedy P.G."/>
        </authorList>
    </citation>
    <scope>NUCLEOTIDE SEQUENCE</scope>
    <source>
        <strain evidence="2">S12</strain>
    </source>
</reference>
<keyword evidence="3" id="KW-1185">Reference proteome</keyword>
<protein>
    <submittedName>
        <fullName evidence="2">Uncharacterized protein</fullName>
    </submittedName>
</protein>
<accession>A0A9P7ARF9</accession>